<sequence>MTKTTPELAPLSPNFHITPVGDCWTHDVKFNVRQVHIQVGSSVETSFEPGAHRHRSRDLNTTALNADLSASSIGVCSPLVNPRVPTLIIYLGKAFITSERKVSSPMTQ</sequence>
<comment type="caution">
    <text evidence="1">The sequence shown here is derived from an EMBL/GenBank/DDBJ whole genome shotgun (WGS) entry which is preliminary data.</text>
</comment>
<proteinExistence type="predicted"/>
<dbReference type="AlphaFoldDB" id="A0A4Y2LIG9"/>
<keyword evidence="2" id="KW-1185">Reference proteome</keyword>
<dbReference type="Proteomes" id="UP000499080">
    <property type="component" value="Unassembled WGS sequence"/>
</dbReference>
<protein>
    <submittedName>
        <fullName evidence="1">Uncharacterized protein</fullName>
    </submittedName>
</protein>
<dbReference type="EMBL" id="BGPR01005849">
    <property type="protein sequence ID" value="GBN13980.1"/>
    <property type="molecule type" value="Genomic_DNA"/>
</dbReference>
<gene>
    <name evidence="1" type="ORF">AVEN_252669_1</name>
</gene>
<reference evidence="1 2" key="1">
    <citation type="journal article" date="2019" name="Sci. Rep.">
        <title>Orb-weaving spider Araneus ventricosus genome elucidates the spidroin gene catalogue.</title>
        <authorList>
            <person name="Kono N."/>
            <person name="Nakamura H."/>
            <person name="Ohtoshi R."/>
            <person name="Moran D.A.P."/>
            <person name="Shinohara A."/>
            <person name="Yoshida Y."/>
            <person name="Fujiwara M."/>
            <person name="Mori M."/>
            <person name="Tomita M."/>
            <person name="Arakawa K."/>
        </authorList>
    </citation>
    <scope>NUCLEOTIDE SEQUENCE [LARGE SCALE GENOMIC DNA]</scope>
</reference>
<accession>A0A4Y2LIG9</accession>
<name>A0A4Y2LIG9_ARAVE</name>
<evidence type="ECO:0000313" key="2">
    <source>
        <dbReference type="Proteomes" id="UP000499080"/>
    </source>
</evidence>
<organism evidence="1 2">
    <name type="scientific">Araneus ventricosus</name>
    <name type="common">Orbweaver spider</name>
    <name type="synonym">Epeira ventricosa</name>
    <dbReference type="NCBI Taxonomy" id="182803"/>
    <lineage>
        <taxon>Eukaryota</taxon>
        <taxon>Metazoa</taxon>
        <taxon>Ecdysozoa</taxon>
        <taxon>Arthropoda</taxon>
        <taxon>Chelicerata</taxon>
        <taxon>Arachnida</taxon>
        <taxon>Araneae</taxon>
        <taxon>Araneomorphae</taxon>
        <taxon>Entelegynae</taxon>
        <taxon>Araneoidea</taxon>
        <taxon>Araneidae</taxon>
        <taxon>Araneus</taxon>
    </lineage>
</organism>
<evidence type="ECO:0000313" key="1">
    <source>
        <dbReference type="EMBL" id="GBN13980.1"/>
    </source>
</evidence>